<sequence>MLRRVPRFRPQLRLKYEVASPLKQTYEVNKTRDMLAKYPGGSVDLIMDDKTGIATMTLNNPTKKNSMTGQMMLDFEKCVQKLENWESGKGLIFHGADGTFCTGGELNFVKQILTPMHGFYMSCFMHTIVSNLYQLPFLSVAVIEGNALGGGAELTTACDLRFMTKSAKIGFVQCKMGVTPGWAGGMLLTKRIGRKNALHLLYSGVLVDSENALKMNLVDEVIPDNDPIDYARNWLQEYLGTLSPIVSQSIKQVVCNTEESGVQLCLVKERAIVKKLWGGADQLKAIKKSIKHK</sequence>
<evidence type="ECO:0000256" key="9">
    <source>
        <dbReference type="ARBA" id="ARBA00042052"/>
    </source>
</evidence>
<evidence type="ECO:0000256" key="7">
    <source>
        <dbReference type="ARBA" id="ARBA00038883"/>
    </source>
</evidence>
<evidence type="ECO:0000256" key="8">
    <source>
        <dbReference type="ARBA" id="ARBA00039903"/>
    </source>
</evidence>
<dbReference type="CDD" id="cd06558">
    <property type="entry name" value="crotonase-like"/>
    <property type="match status" value="1"/>
</dbReference>
<dbReference type="InterPro" id="IPR001753">
    <property type="entry name" value="Enoyl-CoA_hydra/iso"/>
</dbReference>
<dbReference type="Pfam" id="PF00378">
    <property type="entry name" value="ECH_1"/>
    <property type="match status" value="1"/>
</dbReference>
<evidence type="ECO:0000256" key="2">
    <source>
        <dbReference type="ARBA" id="ARBA00005254"/>
    </source>
</evidence>
<proteinExistence type="inferred from homology"/>
<evidence type="ECO:0000256" key="13">
    <source>
        <dbReference type="RuleBase" id="RU003707"/>
    </source>
</evidence>
<evidence type="ECO:0000313" key="15">
    <source>
        <dbReference type="Proteomes" id="UP000030746"/>
    </source>
</evidence>
<comment type="function">
    <text evidence="12">Decarboxylates ethylmalonyl-CoA, a potentially toxic metabolite, to form butyryl-CoA, suggesting it might be involved in metabolite proofreading. Acts preferentially on (S)-ethylmalonyl-CoA but also has some activity on the (R)-isomer. Also has methylmalonyl-CoA decarboxylase activity at lower level.</text>
</comment>
<evidence type="ECO:0000256" key="1">
    <source>
        <dbReference type="ARBA" id="ARBA00004514"/>
    </source>
</evidence>
<dbReference type="Gene3D" id="3.90.226.10">
    <property type="entry name" value="2-enoyl-CoA Hydratase, Chain A, domain 1"/>
    <property type="match status" value="1"/>
</dbReference>
<evidence type="ECO:0000256" key="11">
    <source>
        <dbReference type="ARBA" id="ARBA00047446"/>
    </source>
</evidence>
<reference evidence="14 15" key="1">
    <citation type="journal article" date="2013" name="Nature">
        <title>Insights into bilaterian evolution from three spiralian genomes.</title>
        <authorList>
            <person name="Simakov O."/>
            <person name="Marletaz F."/>
            <person name="Cho S.J."/>
            <person name="Edsinger-Gonzales E."/>
            <person name="Havlak P."/>
            <person name="Hellsten U."/>
            <person name="Kuo D.H."/>
            <person name="Larsson T."/>
            <person name="Lv J."/>
            <person name="Arendt D."/>
            <person name="Savage R."/>
            <person name="Osoegawa K."/>
            <person name="de Jong P."/>
            <person name="Grimwood J."/>
            <person name="Chapman J.A."/>
            <person name="Shapiro H."/>
            <person name="Aerts A."/>
            <person name="Otillar R.P."/>
            <person name="Terry A.Y."/>
            <person name="Boore J.L."/>
            <person name="Grigoriev I.V."/>
            <person name="Lindberg D.R."/>
            <person name="Seaver E.C."/>
            <person name="Weisblat D.A."/>
            <person name="Putnam N.H."/>
            <person name="Rokhsar D.S."/>
        </authorList>
    </citation>
    <scope>NUCLEOTIDE SEQUENCE [LARGE SCALE GENOMIC DNA]</scope>
</reference>
<keyword evidence="4" id="KW-0456">Lyase</keyword>
<name>V4AFJ1_LOTGI</name>
<comment type="catalytic activity">
    <reaction evidence="5">
        <text>(2S)-ethylmalonyl-CoA + H(+) = butanoyl-CoA + CO2</text>
        <dbReference type="Rhea" id="RHEA:32131"/>
        <dbReference type="ChEBI" id="CHEBI:15378"/>
        <dbReference type="ChEBI" id="CHEBI:16526"/>
        <dbReference type="ChEBI" id="CHEBI:57371"/>
        <dbReference type="ChEBI" id="CHEBI:60909"/>
        <dbReference type="EC" id="4.1.1.94"/>
    </reaction>
    <physiologicalReaction direction="left-to-right" evidence="5">
        <dbReference type="Rhea" id="RHEA:32132"/>
    </physiologicalReaction>
</comment>
<evidence type="ECO:0000313" key="14">
    <source>
        <dbReference type="EMBL" id="ESO95652.1"/>
    </source>
</evidence>
<dbReference type="Proteomes" id="UP000030746">
    <property type="component" value="Unassembled WGS sequence"/>
</dbReference>
<evidence type="ECO:0000256" key="5">
    <source>
        <dbReference type="ARBA" id="ARBA00036343"/>
    </source>
</evidence>
<evidence type="ECO:0000256" key="3">
    <source>
        <dbReference type="ARBA" id="ARBA00022490"/>
    </source>
</evidence>
<dbReference type="STRING" id="225164.V4AFJ1"/>
<dbReference type="GO" id="GO:0004492">
    <property type="term" value="F:methyl/ethyl malonyl-CoA decarboxylase activity"/>
    <property type="evidence" value="ECO:0007669"/>
    <property type="project" value="UniProtKB-EC"/>
</dbReference>
<dbReference type="CTD" id="20231390"/>
<evidence type="ECO:0000256" key="6">
    <source>
        <dbReference type="ARBA" id="ARBA00036541"/>
    </source>
</evidence>
<dbReference type="EMBL" id="KB201611">
    <property type="protein sequence ID" value="ESO95652.1"/>
    <property type="molecule type" value="Genomic_DNA"/>
</dbReference>
<organism evidence="14 15">
    <name type="scientific">Lottia gigantea</name>
    <name type="common">Giant owl limpet</name>
    <dbReference type="NCBI Taxonomy" id="225164"/>
    <lineage>
        <taxon>Eukaryota</taxon>
        <taxon>Metazoa</taxon>
        <taxon>Spiralia</taxon>
        <taxon>Lophotrochozoa</taxon>
        <taxon>Mollusca</taxon>
        <taxon>Gastropoda</taxon>
        <taxon>Patellogastropoda</taxon>
        <taxon>Lottioidea</taxon>
        <taxon>Lottiidae</taxon>
        <taxon>Lottia</taxon>
    </lineage>
</organism>
<dbReference type="OMA" id="FTICRPE"/>
<dbReference type="RefSeq" id="XP_009053506.1">
    <property type="nucleotide sequence ID" value="XM_009055258.1"/>
</dbReference>
<dbReference type="AlphaFoldDB" id="V4AFJ1"/>
<evidence type="ECO:0000256" key="10">
    <source>
        <dbReference type="ARBA" id="ARBA00042182"/>
    </source>
</evidence>
<comment type="catalytic activity">
    <reaction evidence="6">
        <text>(2R)-ethylmalonyl-CoA + H(+) = butanoyl-CoA + CO2</text>
        <dbReference type="Rhea" id="RHEA:59540"/>
        <dbReference type="ChEBI" id="CHEBI:15378"/>
        <dbReference type="ChEBI" id="CHEBI:16526"/>
        <dbReference type="ChEBI" id="CHEBI:57371"/>
        <dbReference type="ChEBI" id="CHEBI:85316"/>
        <dbReference type="EC" id="4.1.1.94"/>
    </reaction>
    <physiologicalReaction direction="left-to-right" evidence="6">
        <dbReference type="Rhea" id="RHEA:59541"/>
    </physiologicalReaction>
</comment>
<dbReference type="GeneID" id="20231390"/>
<dbReference type="PANTHER" id="PTHR11941">
    <property type="entry name" value="ENOYL-COA HYDRATASE-RELATED"/>
    <property type="match status" value="1"/>
</dbReference>
<dbReference type="SUPFAM" id="SSF52096">
    <property type="entry name" value="ClpP/crotonase"/>
    <property type="match status" value="1"/>
</dbReference>
<evidence type="ECO:0000256" key="4">
    <source>
        <dbReference type="ARBA" id="ARBA00023239"/>
    </source>
</evidence>
<dbReference type="PANTHER" id="PTHR11941:SF27">
    <property type="entry name" value="ETHYLMALONYL-COA DECARBOXYLASE"/>
    <property type="match status" value="1"/>
</dbReference>
<gene>
    <name evidence="14" type="ORF">LOTGIDRAFT_116748</name>
</gene>
<keyword evidence="15" id="KW-1185">Reference proteome</keyword>
<dbReference type="InterPro" id="IPR018376">
    <property type="entry name" value="Enoyl-CoA_hyd/isom_CS"/>
</dbReference>
<dbReference type="GO" id="GO:0006635">
    <property type="term" value="P:fatty acid beta-oxidation"/>
    <property type="evidence" value="ECO:0007669"/>
    <property type="project" value="TreeGrafter"/>
</dbReference>
<dbReference type="InterPro" id="IPR029045">
    <property type="entry name" value="ClpP/crotonase-like_dom_sf"/>
</dbReference>
<dbReference type="EC" id="4.1.1.94" evidence="7"/>
<evidence type="ECO:0000256" key="12">
    <source>
        <dbReference type="ARBA" id="ARBA00056546"/>
    </source>
</evidence>
<protein>
    <recommendedName>
        <fullName evidence="8">Ethylmalonyl-CoA decarboxylase</fullName>
        <ecNumber evidence="7">4.1.1.94</ecNumber>
    </recommendedName>
    <alternativeName>
        <fullName evidence="10">Enoyl-CoA hydratase domain-containing protein 1</fullName>
    </alternativeName>
    <alternativeName>
        <fullName evidence="9">Methylmalonyl-CoA decarboxylase</fullName>
    </alternativeName>
</protein>
<dbReference type="OrthoDB" id="448450at2759"/>
<accession>V4AFJ1</accession>
<comment type="subcellular location">
    <subcellularLocation>
        <location evidence="1">Cytoplasm</location>
        <location evidence="1">Cytosol</location>
    </subcellularLocation>
</comment>
<dbReference type="KEGG" id="lgi:LOTGIDRAFT_116748"/>
<comment type="catalytic activity">
    <reaction evidence="11">
        <text>(S)-methylmalonyl-CoA + H(+) = propanoyl-CoA + CO2</text>
        <dbReference type="Rhea" id="RHEA:61340"/>
        <dbReference type="ChEBI" id="CHEBI:15378"/>
        <dbReference type="ChEBI" id="CHEBI:16526"/>
        <dbReference type="ChEBI" id="CHEBI:57327"/>
        <dbReference type="ChEBI" id="CHEBI:57392"/>
        <dbReference type="EC" id="4.1.1.94"/>
    </reaction>
    <physiologicalReaction direction="left-to-right" evidence="11">
        <dbReference type="Rhea" id="RHEA:61341"/>
    </physiologicalReaction>
</comment>
<dbReference type="GO" id="GO:0005829">
    <property type="term" value="C:cytosol"/>
    <property type="evidence" value="ECO:0007669"/>
    <property type="project" value="UniProtKB-SubCell"/>
</dbReference>
<keyword evidence="3" id="KW-0963">Cytoplasm</keyword>
<dbReference type="HOGENOM" id="CLU_009834_7_6_1"/>
<dbReference type="PROSITE" id="PS00166">
    <property type="entry name" value="ENOYL_COA_HYDRATASE"/>
    <property type="match status" value="1"/>
</dbReference>
<comment type="similarity">
    <text evidence="2 13">Belongs to the enoyl-CoA hydratase/isomerase family.</text>
</comment>